<protein>
    <submittedName>
        <fullName evidence="2">Uncharacterized protein</fullName>
    </submittedName>
</protein>
<evidence type="ECO:0000313" key="3">
    <source>
        <dbReference type="Proteomes" id="UP000054107"/>
    </source>
</evidence>
<sequence>MSTIILDKYSDDMILYPNDGPESLDSDPSFDNDPPFSLVAELSSNKSILSNESHFSEFSSEEEDFDFDMTQQPHAPPPSPQAKPMMDIFFSEKLSDSLGACLVENDSLKNNTTTTETSIFSNHLEKHAQALDTLLRKTVEGRASKRNSKRSSLRLSNAPRARSQLFKSIVENELCRRLDEAYL</sequence>
<name>A0A0B7MUY7_9FUNG</name>
<reference evidence="2 3" key="1">
    <citation type="submission" date="2014-09" db="EMBL/GenBank/DDBJ databases">
        <authorList>
            <person name="Ellenberger Sabrina"/>
        </authorList>
    </citation>
    <scope>NUCLEOTIDE SEQUENCE [LARGE SCALE GENOMIC DNA]</scope>
    <source>
        <strain evidence="2 3">CBS 412.66</strain>
    </source>
</reference>
<keyword evidence="3" id="KW-1185">Reference proteome</keyword>
<feature type="region of interest" description="Disordered" evidence="1">
    <location>
        <begin position="16"/>
        <end position="36"/>
    </location>
</feature>
<dbReference type="Proteomes" id="UP000054107">
    <property type="component" value="Unassembled WGS sequence"/>
</dbReference>
<accession>A0A0B7MUY7</accession>
<gene>
    <name evidence="2" type="primary">PARPA_03472.1 scaffold 7964</name>
</gene>
<proteinExistence type="predicted"/>
<dbReference type="OrthoDB" id="2252247at2759"/>
<evidence type="ECO:0000256" key="1">
    <source>
        <dbReference type="SAM" id="MobiDB-lite"/>
    </source>
</evidence>
<organism evidence="2 3">
    <name type="scientific">Parasitella parasitica</name>
    <dbReference type="NCBI Taxonomy" id="35722"/>
    <lineage>
        <taxon>Eukaryota</taxon>
        <taxon>Fungi</taxon>
        <taxon>Fungi incertae sedis</taxon>
        <taxon>Mucoromycota</taxon>
        <taxon>Mucoromycotina</taxon>
        <taxon>Mucoromycetes</taxon>
        <taxon>Mucorales</taxon>
        <taxon>Mucorineae</taxon>
        <taxon>Mucoraceae</taxon>
        <taxon>Parasitella</taxon>
    </lineage>
</organism>
<dbReference type="EMBL" id="LN722574">
    <property type="protein sequence ID" value="CEP09886.1"/>
    <property type="molecule type" value="Genomic_DNA"/>
</dbReference>
<dbReference type="AlphaFoldDB" id="A0A0B7MUY7"/>
<evidence type="ECO:0000313" key="2">
    <source>
        <dbReference type="EMBL" id="CEP09886.1"/>
    </source>
</evidence>